<dbReference type="PRINTS" id="PR00121">
    <property type="entry name" value="NAKATPASE"/>
</dbReference>
<evidence type="ECO:0000313" key="8">
    <source>
        <dbReference type="Proteomes" id="UP000515158"/>
    </source>
</evidence>
<dbReference type="Gene3D" id="1.20.1110.10">
    <property type="entry name" value="Calcium-transporting ATPase, transmembrane domain"/>
    <property type="match status" value="1"/>
</dbReference>
<dbReference type="Pfam" id="PF00689">
    <property type="entry name" value="Cation_ATPase_C"/>
    <property type="match status" value="1"/>
</dbReference>
<evidence type="ECO:0000313" key="9">
    <source>
        <dbReference type="RefSeq" id="XP_034242047.1"/>
    </source>
</evidence>
<keyword evidence="4 6" id="KW-1133">Transmembrane helix</keyword>
<dbReference type="GO" id="GO:0036376">
    <property type="term" value="P:sodium ion export across plasma membrane"/>
    <property type="evidence" value="ECO:0007669"/>
    <property type="project" value="TreeGrafter"/>
</dbReference>
<proteinExistence type="predicted"/>
<dbReference type="InterPro" id="IPR023214">
    <property type="entry name" value="HAD_sf"/>
</dbReference>
<dbReference type="InterPro" id="IPR023298">
    <property type="entry name" value="ATPase_P-typ_TM_dom_sf"/>
</dbReference>
<dbReference type="OrthoDB" id="3352408at2759"/>
<evidence type="ECO:0000256" key="6">
    <source>
        <dbReference type="SAM" id="Phobius"/>
    </source>
</evidence>
<dbReference type="Proteomes" id="UP000515158">
    <property type="component" value="Unplaced"/>
</dbReference>
<comment type="subcellular location">
    <subcellularLocation>
        <location evidence="1">Cell membrane</location>
        <topology evidence="1">Multi-pass membrane protein</topology>
    </subcellularLocation>
</comment>
<dbReference type="KEGG" id="tpal:117645759"/>
<dbReference type="GO" id="GO:1902600">
    <property type="term" value="P:proton transmembrane transport"/>
    <property type="evidence" value="ECO:0007669"/>
    <property type="project" value="TreeGrafter"/>
</dbReference>
<dbReference type="GO" id="GO:0016887">
    <property type="term" value="F:ATP hydrolysis activity"/>
    <property type="evidence" value="ECO:0007669"/>
    <property type="project" value="InterPro"/>
</dbReference>
<dbReference type="PRINTS" id="PR00119">
    <property type="entry name" value="CATATPASE"/>
</dbReference>
<evidence type="ECO:0000256" key="3">
    <source>
        <dbReference type="ARBA" id="ARBA00022692"/>
    </source>
</evidence>
<evidence type="ECO:0000256" key="5">
    <source>
        <dbReference type="ARBA" id="ARBA00023136"/>
    </source>
</evidence>
<dbReference type="GO" id="GO:0006883">
    <property type="term" value="P:intracellular sodium ion homeostasis"/>
    <property type="evidence" value="ECO:0007669"/>
    <property type="project" value="TreeGrafter"/>
</dbReference>
<dbReference type="SUPFAM" id="SSF81665">
    <property type="entry name" value="Calcium ATPase, transmembrane domain M"/>
    <property type="match status" value="1"/>
</dbReference>
<evidence type="ECO:0000259" key="7">
    <source>
        <dbReference type="Pfam" id="PF00689"/>
    </source>
</evidence>
<dbReference type="FunFam" id="1.20.1110.10:FF:000095">
    <property type="entry name" value="Sodium/potassium-transporting ATPase subunit alpha-1"/>
    <property type="match status" value="1"/>
</dbReference>
<dbReference type="GO" id="GO:0030007">
    <property type="term" value="P:intracellular potassium ion homeostasis"/>
    <property type="evidence" value="ECO:0007669"/>
    <property type="project" value="TreeGrafter"/>
</dbReference>
<keyword evidence="5 6" id="KW-0472">Membrane</keyword>
<evidence type="ECO:0000256" key="1">
    <source>
        <dbReference type="ARBA" id="ARBA00004651"/>
    </source>
</evidence>
<dbReference type="PANTHER" id="PTHR43294">
    <property type="entry name" value="SODIUM/POTASSIUM-TRANSPORTING ATPASE SUBUNIT ALPHA"/>
    <property type="match status" value="1"/>
</dbReference>
<keyword evidence="8" id="KW-1185">Reference proteome</keyword>
<dbReference type="InterPro" id="IPR001757">
    <property type="entry name" value="P_typ_ATPase"/>
</dbReference>
<dbReference type="GeneID" id="117645759"/>
<dbReference type="RefSeq" id="XP_034242047.1">
    <property type="nucleotide sequence ID" value="XM_034386156.1"/>
</dbReference>
<dbReference type="InParanoid" id="A0A6P8Z5W8"/>
<reference evidence="9" key="1">
    <citation type="submission" date="2025-08" db="UniProtKB">
        <authorList>
            <consortium name="RefSeq"/>
        </authorList>
    </citation>
    <scope>IDENTIFICATION</scope>
    <source>
        <tissue evidence="9">Total insect</tissue>
    </source>
</reference>
<keyword evidence="3 6" id="KW-0812">Transmembrane</keyword>
<dbReference type="InterPro" id="IPR050510">
    <property type="entry name" value="Cation_transp_ATPase_P-type"/>
</dbReference>
<evidence type="ECO:0000256" key="2">
    <source>
        <dbReference type="ARBA" id="ARBA00022475"/>
    </source>
</evidence>
<feature type="transmembrane region" description="Helical" evidence="6">
    <location>
        <begin position="185"/>
        <end position="208"/>
    </location>
</feature>
<dbReference type="NCBIfam" id="TIGR01494">
    <property type="entry name" value="ATPase_P-type"/>
    <property type="match status" value="1"/>
</dbReference>
<evidence type="ECO:0000256" key="4">
    <source>
        <dbReference type="ARBA" id="ARBA00022989"/>
    </source>
</evidence>
<feature type="transmembrane region" description="Helical" evidence="6">
    <location>
        <begin position="126"/>
        <end position="146"/>
    </location>
</feature>
<dbReference type="SUPFAM" id="SSF56784">
    <property type="entry name" value="HAD-like"/>
    <property type="match status" value="1"/>
</dbReference>
<dbReference type="GO" id="GO:0005391">
    <property type="term" value="F:P-type sodium:potassium-exchanging transporter activity"/>
    <property type="evidence" value="ECO:0007669"/>
    <property type="project" value="TreeGrafter"/>
</dbReference>
<dbReference type="Gene3D" id="3.40.50.1000">
    <property type="entry name" value="HAD superfamily/HAD-like"/>
    <property type="match status" value="1"/>
</dbReference>
<keyword evidence="2" id="KW-1003">Cell membrane</keyword>
<dbReference type="GO" id="GO:0005886">
    <property type="term" value="C:plasma membrane"/>
    <property type="evidence" value="ECO:0007669"/>
    <property type="project" value="UniProtKB-SubCell"/>
</dbReference>
<dbReference type="PANTHER" id="PTHR43294:SF21">
    <property type="entry name" value="CATION TRANSPORTING ATPASE"/>
    <property type="match status" value="1"/>
</dbReference>
<accession>A0A6P8Z5W8</accession>
<dbReference type="GO" id="GO:1990573">
    <property type="term" value="P:potassium ion import across plasma membrane"/>
    <property type="evidence" value="ECO:0007669"/>
    <property type="project" value="TreeGrafter"/>
</dbReference>
<protein>
    <submittedName>
        <fullName evidence="9">Sodium/potassium-transporting ATPase subunit alpha-4-like</fullName>
    </submittedName>
</protein>
<dbReference type="InterPro" id="IPR006068">
    <property type="entry name" value="ATPase_P-typ_cation-transptr_C"/>
</dbReference>
<sequence>MTGPEIVDYSKERLAALLNRFPEIVFARTSPTQKLLIVESFQSLGHIVAVTGDGVNDSPALKKADVGVAMGITGTDVSRDAADMVLLDDNFSSIVAAVEQGRVVSDNLQKSIAYVLTSNAPEIVPFVLQVVLAIPLPLSIALVLVIDAVTDLWPSISLAYEQPEENVMRREPRDPYTHRLVSGRLLAAAYLQVGGVQAAAALVSYYIVFIDHGFNPGALLNTGPDWDDPNVAITDSYGRVWSEDRRQVLHEMAQTATFLAIVCTQIADLLMCRCRRDSLVSRGCTNWQLNSAIVSQVKATPTHTLVTRTHTAAHA</sequence>
<name>A0A6P8Z5W8_THRPL</name>
<dbReference type="InterPro" id="IPR036412">
    <property type="entry name" value="HAD-like_sf"/>
</dbReference>
<feature type="domain" description="Cation-transporting P-type ATPase C-terminal" evidence="7">
    <location>
        <begin position="135"/>
        <end position="295"/>
    </location>
</feature>
<organism evidence="9">
    <name type="scientific">Thrips palmi</name>
    <name type="common">Melon thrips</name>
    <dbReference type="NCBI Taxonomy" id="161013"/>
    <lineage>
        <taxon>Eukaryota</taxon>
        <taxon>Metazoa</taxon>
        <taxon>Ecdysozoa</taxon>
        <taxon>Arthropoda</taxon>
        <taxon>Hexapoda</taxon>
        <taxon>Insecta</taxon>
        <taxon>Pterygota</taxon>
        <taxon>Neoptera</taxon>
        <taxon>Paraneoptera</taxon>
        <taxon>Thysanoptera</taxon>
        <taxon>Terebrantia</taxon>
        <taxon>Thripoidea</taxon>
        <taxon>Thripidae</taxon>
        <taxon>Thrips</taxon>
    </lineage>
</organism>
<dbReference type="AlphaFoldDB" id="A0A6P8Z5W8"/>
<gene>
    <name evidence="9" type="primary">LOC117645759</name>
</gene>
<dbReference type="GO" id="GO:0005524">
    <property type="term" value="F:ATP binding"/>
    <property type="evidence" value="ECO:0007669"/>
    <property type="project" value="InterPro"/>
</dbReference>